<accession>A0ABY6K225</accession>
<evidence type="ECO:0000259" key="1">
    <source>
        <dbReference type="PROSITE" id="PS50054"/>
    </source>
</evidence>
<dbReference type="Proteomes" id="UP001235939">
    <property type="component" value="Chromosome 02"/>
</dbReference>
<dbReference type="Pfam" id="PF00782">
    <property type="entry name" value="DSPc"/>
    <property type="match status" value="1"/>
</dbReference>
<dbReference type="SMART" id="SM00195">
    <property type="entry name" value="DSPc"/>
    <property type="match status" value="1"/>
</dbReference>
<evidence type="ECO:0000313" key="4">
    <source>
        <dbReference type="Proteomes" id="UP001235939"/>
    </source>
</evidence>
<dbReference type="Gene3D" id="3.90.190.10">
    <property type="entry name" value="Protein tyrosine phosphatase superfamily"/>
    <property type="match status" value="1"/>
</dbReference>
<dbReference type="InterPro" id="IPR029021">
    <property type="entry name" value="Prot-tyrosine_phosphatase-like"/>
</dbReference>
<reference evidence="3 4" key="1">
    <citation type="submission" date="2022-01" db="EMBL/GenBank/DDBJ databases">
        <title>A chromosomal length assembly of Cordylochernes scorpioides.</title>
        <authorList>
            <person name="Zeh D."/>
            <person name="Zeh J."/>
        </authorList>
    </citation>
    <scope>NUCLEOTIDE SEQUENCE [LARGE SCALE GENOMIC DNA]</scope>
    <source>
        <strain evidence="3">IN4F17</strain>
        <tissue evidence="3">Whole Body</tissue>
    </source>
</reference>
<dbReference type="PROSITE" id="PS50054">
    <property type="entry name" value="TYR_PHOSPHATASE_DUAL"/>
    <property type="match status" value="1"/>
</dbReference>
<feature type="domain" description="Tyrosine specific protein phosphatases" evidence="2">
    <location>
        <begin position="55"/>
        <end position="113"/>
    </location>
</feature>
<dbReference type="PANTHER" id="PTHR46377:SF1">
    <property type="entry name" value="DUAL SPECIFICITY PROTEIN PHOSPHATASE 19"/>
    <property type="match status" value="1"/>
</dbReference>
<name>A0ABY6K225_9ARAC</name>
<dbReference type="SUPFAM" id="SSF52799">
    <property type="entry name" value="(Phosphotyrosine protein) phosphatases II"/>
    <property type="match status" value="1"/>
</dbReference>
<evidence type="ECO:0000313" key="3">
    <source>
        <dbReference type="EMBL" id="UYV62936.1"/>
    </source>
</evidence>
<dbReference type="CDD" id="cd14498">
    <property type="entry name" value="DSP"/>
    <property type="match status" value="1"/>
</dbReference>
<dbReference type="PROSITE" id="PS50056">
    <property type="entry name" value="TYR_PHOSPHATASE_2"/>
    <property type="match status" value="1"/>
</dbReference>
<feature type="domain" description="Tyrosine-protein phosphatase" evidence="1">
    <location>
        <begin position="1"/>
        <end position="134"/>
    </location>
</feature>
<keyword evidence="4" id="KW-1185">Reference proteome</keyword>
<dbReference type="PANTHER" id="PTHR46377">
    <property type="entry name" value="DUAL SPECIFICITY PROTEIN PHOSPHATASE 19"/>
    <property type="match status" value="1"/>
</dbReference>
<gene>
    <name evidence="3" type="ORF">LAZ67_2002553</name>
</gene>
<dbReference type="InterPro" id="IPR000340">
    <property type="entry name" value="Dual-sp_phosphatase_cat-dom"/>
</dbReference>
<evidence type="ECO:0000259" key="2">
    <source>
        <dbReference type="PROSITE" id="PS50056"/>
    </source>
</evidence>
<dbReference type="InterPro" id="IPR020422">
    <property type="entry name" value="TYR_PHOSPHATASE_DUAL_dom"/>
</dbReference>
<sequence length="140" mass="16219">MLAGSQDAAQNLRVLKEAGITHIVNLATGVPNYYDFDFSYKKVDVRDYATEYIRQHFEEVFRFMDDARRCGGKVFVHCNAGISRAATICIGYLMSRYRMRYDEAFGTVKQARPIICPNDGFRHQLREYDRELFGLSPPYI</sequence>
<organism evidence="3 4">
    <name type="scientific">Cordylochernes scorpioides</name>
    <dbReference type="NCBI Taxonomy" id="51811"/>
    <lineage>
        <taxon>Eukaryota</taxon>
        <taxon>Metazoa</taxon>
        <taxon>Ecdysozoa</taxon>
        <taxon>Arthropoda</taxon>
        <taxon>Chelicerata</taxon>
        <taxon>Arachnida</taxon>
        <taxon>Pseudoscorpiones</taxon>
        <taxon>Cheliferoidea</taxon>
        <taxon>Chernetidae</taxon>
        <taxon>Cordylochernes</taxon>
    </lineage>
</organism>
<dbReference type="InterPro" id="IPR000387">
    <property type="entry name" value="Tyr_Pase_dom"/>
</dbReference>
<proteinExistence type="predicted"/>
<dbReference type="EMBL" id="CP092864">
    <property type="protein sequence ID" value="UYV62936.1"/>
    <property type="molecule type" value="Genomic_DNA"/>
</dbReference>
<protein>
    <submittedName>
        <fullName evidence="3">DUSP19</fullName>
    </submittedName>
</protein>